<evidence type="ECO:0000259" key="2">
    <source>
        <dbReference type="Pfam" id="PF03551"/>
    </source>
</evidence>
<proteinExistence type="predicted"/>
<dbReference type="SUPFAM" id="SSF46785">
    <property type="entry name" value="Winged helix' DNA-binding domain"/>
    <property type="match status" value="1"/>
</dbReference>
<dbReference type="Pfam" id="PF03551">
    <property type="entry name" value="PadR"/>
    <property type="match status" value="1"/>
</dbReference>
<dbReference type="AlphaFoldDB" id="A0A3D9FB26"/>
<dbReference type="OrthoDB" id="9814826at2"/>
<dbReference type="Proteomes" id="UP000256310">
    <property type="component" value="Unassembled WGS sequence"/>
</dbReference>
<dbReference type="PANTHER" id="PTHR43252">
    <property type="entry name" value="TRANSCRIPTIONAL REGULATOR YQJI"/>
    <property type="match status" value="1"/>
</dbReference>
<protein>
    <submittedName>
        <fullName evidence="3">PadR family transcriptional regulator</fullName>
    </submittedName>
</protein>
<evidence type="ECO:0000313" key="4">
    <source>
        <dbReference type="Proteomes" id="UP000256310"/>
    </source>
</evidence>
<evidence type="ECO:0000256" key="1">
    <source>
        <dbReference type="SAM" id="Coils"/>
    </source>
</evidence>
<evidence type="ECO:0000313" key="3">
    <source>
        <dbReference type="EMBL" id="RED15030.1"/>
    </source>
</evidence>
<reference evidence="3 4" key="1">
    <citation type="submission" date="2018-07" db="EMBL/GenBank/DDBJ databases">
        <title>Genomic Encyclopedia of Type Strains, Phase IV (KMG-IV): sequencing the most valuable type-strain genomes for metagenomic binning, comparative biology and taxonomic classification.</title>
        <authorList>
            <person name="Goeker M."/>
        </authorList>
    </citation>
    <scope>NUCLEOTIDE SEQUENCE [LARGE SCALE GENOMIC DNA]</scope>
    <source>
        <strain evidence="3 4">DSM 26725</strain>
    </source>
</reference>
<keyword evidence="1" id="KW-0175">Coiled coil</keyword>
<sequence>MTRNHRSGHRSRWNKGFPESLFAMQFDGWRGRDFSGRQQRKRRRRIFDSGELRLVLLKLIADEARHGYDLIRAIEELTGGAYTPSPGIIYPTLNLLEDSSLIEPVEADGSRKAFAATDAGRAEIEEKQAEVEALLARLSQMRERENKAENASVRRAMGNLFAVLGHRFSRDDTDEALARQITEILDETAQRIERL</sequence>
<dbReference type="InterPro" id="IPR005149">
    <property type="entry name" value="Tscrpt_reg_PadR_N"/>
</dbReference>
<comment type="caution">
    <text evidence="3">The sequence shown here is derived from an EMBL/GenBank/DDBJ whole genome shotgun (WGS) entry which is preliminary data.</text>
</comment>
<dbReference type="EMBL" id="QRDP01000004">
    <property type="protein sequence ID" value="RED15030.1"/>
    <property type="molecule type" value="Genomic_DNA"/>
</dbReference>
<accession>A0A3D9FB26</accession>
<dbReference type="Gene3D" id="1.10.10.10">
    <property type="entry name" value="Winged helix-like DNA-binding domain superfamily/Winged helix DNA-binding domain"/>
    <property type="match status" value="1"/>
</dbReference>
<feature type="coiled-coil region" evidence="1">
    <location>
        <begin position="121"/>
        <end position="151"/>
    </location>
</feature>
<name>A0A3D9FB26_9SPHN</name>
<dbReference type="InterPro" id="IPR036390">
    <property type="entry name" value="WH_DNA-bd_sf"/>
</dbReference>
<dbReference type="PANTHER" id="PTHR43252:SF7">
    <property type="entry name" value="TRANSCRIPTIONAL REGULATOR YQJI"/>
    <property type="match status" value="1"/>
</dbReference>
<dbReference type="RefSeq" id="WP_116234604.1">
    <property type="nucleotide sequence ID" value="NZ_QRDP01000004.1"/>
</dbReference>
<gene>
    <name evidence="3" type="ORF">DFR46_0014</name>
</gene>
<keyword evidence="4" id="KW-1185">Reference proteome</keyword>
<organism evidence="3 4">
    <name type="scientific">Parasphingopyxis lamellibrachiae</name>
    <dbReference type="NCBI Taxonomy" id="680125"/>
    <lineage>
        <taxon>Bacteria</taxon>
        <taxon>Pseudomonadati</taxon>
        <taxon>Pseudomonadota</taxon>
        <taxon>Alphaproteobacteria</taxon>
        <taxon>Sphingomonadales</taxon>
        <taxon>Sphingomonadaceae</taxon>
        <taxon>Parasphingopyxis</taxon>
    </lineage>
</organism>
<feature type="domain" description="Transcription regulator PadR N-terminal" evidence="2">
    <location>
        <begin position="56"/>
        <end position="126"/>
    </location>
</feature>
<dbReference type="InterPro" id="IPR036388">
    <property type="entry name" value="WH-like_DNA-bd_sf"/>
</dbReference>